<evidence type="ECO:0000313" key="3">
    <source>
        <dbReference type="Proteomes" id="UP000233551"/>
    </source>
</evidence>
<dbReference type="SUPFAM" id="SSF53098">
    <property type="entry name" value="Ribonuclease H-like"/>
    <property type="match status" value="1"/>
</dbReference>
<dbReference type="Pfam" id="PF13456">
    <property type="entry name" value="RVT_3"/>
    <property type="match status" value="1"/>
</dbReference>
<dbReference type="Proteomes" id="UP000233551">
    <property type="component" value="Unassembled WGS sequence"/>
</dbReference>
<dbReference type="AlphaFoldDB" id="A0A2I0KGJ4"/>
<dbReference type="GO" id="GO:0004523">
    <property type="term" value="F:RNA-DNA hybrid ribonuclease activity"/>
    <property type="evidence" value="ECO:0007669"/>
    <property type="project" value="InterPro"/>
</dbReference>
<comment type="caution">
    <text evidence="2">The sequence shown here is derived from an EMBL/GenBank/DDBJ whole genome shotgun (WGS) entry which is preliminary data.</text>
</comment>
<dbReference type="EMBL" id="PGOL01000621">
    <property type="protein sequence ID" value="PKI67283.1"/>
    <property type="molecule type" value="Genomic_DNA"/>
</dbReference>
<dbReference type="InterPro" id="IPR002156">
    <property type="entry name" value="RNaseH_domain"/>
</dbReference>
<evidence type="ECO:0000259" key="1">
    <source>
        <dbReference type="Pfam" id="PF13456"/>
    </source>
</evidence>
<evidence type="ECO:0000313" key="2">
    <source>
        <dbReference type="EMBL" id="PKI67283.1"/>
    </source>
</evidence>
<keyword evidence="3" id="KW-1185">Reference proteome</keyword>
<sequence>MAAVEISIAADKMELLNPISAAMEISRRHSTYEKAWDIHCAEISHSCMSCSPPIRFTDVAFRNREALIGIACTDLFGSLISMWSFNFTASSPMQVELDGLTRAIDIARGMKHLHLSRDAKDLVDSIQSKTFDSQPKSEEFLNRFLSTLSSFVSWSLVYGPRDANFLVPNIARWARFCKHIGPIDISSLPSRLL</sequence>
<gene>
    <name evidence="2" type="ORF">CRG98_012300</name>
</gene>
<feature type="domain" description="RNase H type-1" evidence="1">
    <location>
        <begin position="58"/>
        <end position="173"/>
    </location>
</feature>
<protein>
    <recommendedName>
        <fullName evidence="1">RNase H type-1 domain-containing protein</fullName>
    </recommendedName>
</protein>
<accession>A0A2I0KGJ4</accession>
<organism evidence="2 3">
    <name type="scientific">Punica granatum</name>
    <name type="common">Pomegranate</name>
    <dbReference type="NCBI Taxonomy" id="22663"/>
    <lineage>
        <taxon>Eukaryota</taxon>
        <taxon>Viridiplantae</taxon>
        <taxon>Streptophyta</taxon>
        <taxon>Embryophyta</taxon>
        <taxon>Tracheophyta</taxon>
        <taxon>Spermatophyta</taxon>
        <taxon>Magnoliopsida</taxon>
        <taxon>eudicotyledons</taxon>
        <taxon>Gunneridae</taxon>
        <taxon>Pentapetalae</taxon>
        <taxon>rosids</taxon>
        <taxon>malvids</taxon>
        <taxon>Myrtales</taxon>
        <taxon>Lythraceae</taxon>
        <taxon>Punica</taxon>
    </lineage>
</organism>
<reference evidence="2 3" key="1">
    <citation type="submission" date="2017-11" db="EMBL/GenBank/DDBJ databases">
        <title>De-novo sequencing of pomegranate (Punica granatum L.) genome.</title>
        <authorList>
            <person name="Akparov Z."/>
            <person name="Amiraslanov A."/>
            <person name="Hajiyeva S."/>
            <person name="Abbasov M."/>
            <person name="Kaur K."/>
            <person name="Hamwieh A."/>
            <person name="Solovyev V."/>
            <person name="Salamov A."/>
            <person name="Braich B."/>
            <person name="Kosarev P."/>
            <person name="Mahmoud A."/>
            <person name="Hajiyev E."/>
            <person name="Babayeva S."/>
            <person name="Izzatullayeva V."/>
            <person name="Mammadov A."/>
            <person name="Mammadov A."/>
            <person name="Sharifova S."/>
            <person name="Ojaghi J."/>
            <person name="Eynullazada K."/>
            <person name="Bayramov B."/>
            <person name="Abdulazimova A."/>
            <person name="Shahmuradov I."/>
        </authorList>
    </citation>
    <scope>NUCLEOTIDE SEQUENCE [LARGE SCALE GENOMIC DNA]</scope>
    <source>
        <strain evidence="3">cv. AG2017</strain>
        <tissue evidence="2">Leaf</tissue>
    </source>
</reference>
<name>A0A2I0KGJ4_PUNGR</name>
<proteinExistence type="predicted"/>
<dbReference type="GO" id="GO:0003676">
    <property type="term" value="F:nucleic acid binding"/>
    <property type="evidence" value="ECO:0007669"/>
    <property type="project" value="InterPro"/>
</dbReference>
<dbReference type="InterPro" id="IPR012337">
    <property type="entry name" value="RNaseH-like_sf"/>
</dbReference>